<evidence type="ECO:0000313" key="2">
    <source>
        <dbReference type="Proteomes" id="UP000218775"/>
    </source>
</evidence>
<sequence>MVKNLDLGKQALIFFRLKALDIATFITNKQGLLDEKKVASFATDFALNGSIPIEHLFFFDTFIKERLKSVKKKHQEISSILLKFNSVPLSSASTNKIRQTLFMDQGAKITASDVRRAVVSMLFMPLRQNVGSCFATAPAILVQKILPAQMLMDIHEMLYKGRLSRNCVSGTFTAPMCNFGLEEKICAEHHPLLRAWEYTLATFSDFKHEFYRYNLYNSLGLSYEEEGGLGHFIYKWLQEIFQKQQKKIDSFSEEVGEVRAKIDMMQALLSQADSSDKARRLLKQLEAYLQQKTFLEHEEGKKIAYERKLSTLYIYLKDQYLHLFKNYFQEVYHPYLSFKKEEKAIYEDSLAGFMLLYKGGSMEPSLWTLIDKEQEFTKCLKDFLLATLPVVKNGYAWEEGEAVMDRLIVELSFYIESKAFMAFAKKRAQEEGPFEKLPWVYCSGGSMQSLLMAYFNKEEELAHEKRVVESPLLLLTFFIDTLKEMPPLQTKAFEKDSAFPMLASSPTHAFSLLPGLEKFRQGWEDGGLTYTWIRDEIITPGEKFYQSQKFSKEESLFLLEELMKKLGLEKAKHLKPLFPPIVPLLLWTEIVFAFAQQNKLHSITKLEVASFLKSSLPLFDIEQDQHKLQRPLKFLPSTRFIRAETLFRSACSSLEREKMVGFLESKELLAPPGIIVGDTNWPLWFFSFLYNPLSGRLELWRTDNLGLFGYPMEDWNMYMAPGSTAPWILYVDIRQYSFPGMGIGEAIKV</sequence>
<evidence type="ECO:0000313" key="1">
    <source>
        <dbReference type="EMBL" id="PCI76941.1"/>
    </source>
</evidence>
<dbReference type="Proteomes" id="UP000218775">
    <property type="component" value="Unassembled WGS sequence"/>
</dbReference>
<organism evidence="1 2">
    <name type="scientific">Aerophobetes bacterium</name>
    <dbReference type="NCBI Taxonomy" id="2030807"/>
    <lineage>
        <taxon>Bacteria</taxon>
        <taxon>Candidatus Aerophobota</taxon>
    </lineage>
</organism>
<comment type="caution">
    <text evidence="1">The sequence shown here is derived from an EMBL/GenBank/DDBJ whole genome shotgun (WGS) entry which is preliminary data.</text>
</comment>
<reference evidence="2" key="1">
    <citation type="submission" date="2017-08" db="EMBL/GenBank/DDBJ databases">
        <title>A dynamic microbial community with high functional redundancy inhabits the cold, oxic subseafloor aquifer.</title>
        <authorList>
            <person name="Tully B.J."/>
            <person name="Wheat C.G."/>
            <person name="Glazer B.T."/>
            <person name="Huber J.A."/>
        </authorList>
    </citation>
    <scope>NUCLEOTIDE SEQUENCE [LARGE SCALE GENOMIC DNA]</scope>
</reference>
<accession>A0A2A4X3T2</accession>
<protein>
    <submittedName>
        <fullName evidence="1">Uncharacterized protein</fullName>
    </submittedName>
</protein>
<name>A0A2A4X3T2_UNCAE</name>
<dbReference type="EMBL" id="NVUK01000022">
    <property type="protein sequence ID" value="PCI76941.1"/>
    <property type="molecule type" value="Genomic_DNA"/>
</dbReference>
<gene>
    <name evidence="1" type="ORF">COB21_03690</name>
</gene>
<proteinExistence type="predicted"/>
<dbReference type="AlphaFoldDB" id="A0A2A4X3T2"/>